<proteinExistence type="predicted"/>
<dbReference type="EMBL" id="BAAASG010000011">
    <property type="protein sequence ID" value="GAA2501548.1"/>
    <property type="molecule type" value="Genomic_DNA"/>
</dbReference>
<dbReference type="Proteomes" id="UP001501777">
    <property type="component" value="Unassembled WGS sequence"/>
</dbReference>
<feature type="transmembrane region" description="Helical" evidence="1">
    <location>
        <begin position="6"/>
        <end position="25"/>
    </location>
</feature>
<keyword evidence="1" id="KW-0472">Membrane</keyword>
<keyword evidence="1" id="KW-0812">Transmembrane</keyword>
<organism evidence="2 3">
    <name type="scientific">Streptomyces longisporus</name>
    <dbReference type="NCBI Taxonomy" id="1948"/>
    <lineage>
        <taxon>Bacteria</taxon>
        <taxon>Bacillati</taxon>
        <taxon>Actinomycetota</taxon>
        <taxon>Actinomycetes</taxon>
        <taxon>Kitasatosporales</taxon>
        <taxon>Streptomycetaceae</taxon>
        <taxon>Streptomyces</taxon>
    </lineage>
</organism>
<evidence type="ECO:0000313" key="3">
    <source>
        <dbReference type="Proteomes" id="UP001501777"/>
    </source>
</evidence>
<keyword evidence="1" id="KW-1133">Transmembrane helix</keyword>
<accession>A0ABP5ZSW4</accession>
<gene>
    <name evidence="2" type="ORF">GCM10010276_50260</name>
</gene>
<reference evidence="3" key="1">
    <citation type="journal article" date="2019" name="Int. J. Syst. Evol. Microbiol.">
        <title>The Global Catalogue of Microorganisms (GCM) 10K type strain sequencing project: providing services to taxonomists for standard genome sequencing and annotation.</title>
        <authorList>
            <consortium name="The Broad Institute Genomics Platform"/>
            <consortium name="The Broad Institute Genome Sequencing Center for Infectious Disease"/>
            <person name="Wu L."/>
            <person name="Ma J."/>
        </authorList>
    </citation>
    <scope>NUCLEOTIDE SEQUENCE [LARGE SCALE GENOMIC DNA]</scope>
    <source>
        <strain evidence="3">JCM 4395</strain>
    </source>
</reference>
<keyword evidence="3" id="KW-1185">Reference proteome</keyword>
<evidence type="ECO:0008006" key="4">
    <source>
        <dbReference type="Google" id="ProtNLM"/>
    </source>
</evidence>
<sequence>MEAFFYLVPGLMIALALSGLIGLLLRARNITRAWNSGLTAEARCLNTYTTTSGGGETSVSTTLHHVYEFTTREGRPVRFEESNGPRTIVTGDIVTVRYAAEHPERATAKPPQPGRLLAEQGCLLAFFGVFIAGCIAFMVGFSLMSDAFGFGEGVDDTTNTVVVDGVTMTP</sequence>
<feature type="transmembrane region" description="Helical" evidence="1">
    <location>
        <begin position="122"/>
        <end position="144"/>
    </location>
</feature>
<comment type="caution">
    <text evidence="2">The sequence shown here is derived from an EMBL/GenBank/DDBJ whole genome shotgun (WGS) entry which is preliminary data.</text>
</comment>
<dbReference type="RefSeq" id="WP_344402790.1">
    <property type="nucleotide sequence ID" value="NZ_BAAASG010000011.1"/>
</dbReference>
<name>A0ABP5ZSW4_STRLO</name>
<evidence type="ECO:0000256" key="1">
    <source>
        <dbReference type="SAM" id="Phobius"/>
    </source>
</evidence>
<evidence type="ECO:0000313" key="2">
    <source>
        <dbReference type="EMBL" id="GAA2501548.1"/>
    </source>
</evidence>
<protein>
    <recommendedName>
        <fullName evidence="4">DUF3592 domain-containing protein</fullName>
    </recommendedName>
</protein>